<gene>
    <name evidence="1" type="ORF">EDC19_0023</name>
</gene>
<evidence type="ECO:0008006" key="3">
    <source>
        <dbReference type="Google" id="ProtNLM"/>
    </source>
</evidence>
<evidence type="ECO:0000313" key="1">
    <source>
        <dbReference type="EMBL" id="TCL00043.1"/>
    </source>
</evidence>
<dbReference type="Proteomes" id="UP000294545">
    <property type="component" value="Unassembled WGS sequence"/>
</dbReference>
<sequence length="76" mass="9174">MSQKKEVQEENYRRLDQLENLVEAHTRTERHLAQYSNIATKEQQEHAKAVQRKREKQIENIENIVVTGRHNNEYDE</sequence>
<comment type="caution">
    <text evidence="1">The sequence shown here is derived from an EMBL/GenBank/DDBJ whole genome shotgun (WGS) entry which is preliminary data.</text>
</comment>
<dbReference type="OrthoDB" id="1716599at2"/>
<keyword evidence="2" id="KW-1185">Reference proteome</keyword>
<accession>A0A4V6NFJ8</accession>
<organism evidence="1 2">
    <name type="scientific">Natranaerovirga hydrolytica</name>
    <dbReference type="NCBI Taxonomy" id="680378"/>
    <lineage>
        <taxon>Bacteria</taxon>
        <taxon>Bacillati</taxon>
        <taxon>Bacillota</taxon>
        <taxon>Clostridia</taxon>
        <taxon>Lachnospirales</taxon>
        <taxon>Natranaerovirgaceae</taxon>
        <taxon>Natranaerovirga</taxon>
    </lineage>
</organism>
<reference evidence="1 2" key="1">
    <citation type="submission" date="2019-03" db="EMBL/GenBank/DDBJ databases">
        <title>Genomic Encyclopedia of Type Strains, Phase IV (KMG-IV): sequencing the most valuable type-strain genomes for metagenomic binning, comparative biology and taxonomic classification.</title>
        <authorList>
            <person name="Goeker M."/>
        </authorList>
    </citation>
    <scope>NUCLEOTIDE SEQUENCE [LARGE SCALE GENOMIC DNA]</scope>
    <source>
        <strain evidence="1 2">DSM 24176</strain>
    </source>
</reference>
<dbReference type="AlphaFoldDB" id="A0A4V6NFJ8"/>
<evidence type="ECO:0000313" key="2">
    <source>
        <dbReference type="Proteomes" id="UP000294545"/>
    </source>
</evidence>
<dbReference type="RefSeq" id="WP_132278691.1">
    <property type="nucleotide sequence ID" value="NZ_SMGQ01000001.1"/>
</dbReference>
<dbReference type="EMBL" id="SMGQ01000001">
    <property type="protein sequence ID" value="TCL00043.1"/>
    <property type="molecule type" value="Genomic_DNA"/>
</dbReference>
<proteinExistence type="predicted"/>
<name>A0A4V6NFJ8_9FIRM</name>
<protein>
    <recommendedName>
        <fullName evidence="3">Protein Tlp homolog</fullName>
    </recommendedName>
</protein>